<feature type="compositionally biased region" description="Basic and acidic residues" evidence="1">
    <location>
        <begin position="224"/>
        <end position="235"/>
    </location>
</feature>
<keyword evidence="3" id="KW-1185">Reference proteome</keyword>
<gene>
    <name evidence="2" type="ORF">BT62DRAFT_915333</name>
</gene>
<evidence type="ECO:0000313" key="2">
    <source>
        <dbReference type="EMBL" id="KAG7452986.1"/>
    </source>
</evidence>
<evidence type="ECO:0000256" key="1">
    <source>
        <dbReference type="SAM" id="MobiDB-lite"/>
    </source>
</evidence>
<dbReference type="Proteomes" id="UP000812287">
    <property type="component" value="Unassembled WGS sequence"/>
</dbReference>
<accession>A0A9P7W3Z7</accession>
<dbReference type="RefSeq" id="XP_043046486.1">
    <property type="nucleotide sequence ID" value="XM_043183932.1"/>
</dbReference>
<organism evidence="2 3">
    <name type="scientific">Guyanagaster necrorhizus</name>
    <dbReference type="NCBI Taxonomy" id="856835"/>
    <lineage>
        <taxon>Eukaryota</taxon>
        <taxon>Fungi</taxon>
        <taxon>Dikarya</taxon>
        <taxon>Basidiomycota</taxon>
        <taxon>Agaricomycotina</taxon>
        <taxon>Agaricomycetes</taxon>
        <taxon>Agaricomycetidae</taxon>
        <taxon>Agaricales</taxon>
        <taxon>Marasmiineae</taxon>
        <taxon>Physalacriaceae</taxon>
        <taxon>Guyanagaster</taxon>
    </lineage>
</organism>
<proteinExistence type="predicted"/>
<feature type="region of interest" description="Disordered" evidence="1">
    <location>
        <begin position="163"/>
        <end position="187"/>
    </location>
</feature>
<reference evidence="2" key="1">
    <citation type="submission" date="2020-11" db="EMBL/GenBank/DDBJ databases">
        <title>Adaptations for nitrogen fixation in a non-lichenized fungal sporocarp promotes dispersal by wood-feeding termites.</title>
        <authorList>
            <consortium name="DOE Joint Genome Institute"/>
            <person name="Koch R.A."/>
            <person name="Yoon G."/>
            <person name="Arayal U."/>
            <person name="Lail K."/>
            <person name="Amirebrahimi M."/>
            <person name="Labutti K."/>
            <person name="Lipzen A."/>
            <person name="Riley R."/>
            <person name="Barry K."/>
            <person name="Henrissat B."/>
            <person name="Grigoriev I.V."/>
            <person name="Herr J.R."/>
            <person name="Aime M.C."/>
        </authorList>
    </citation>
    <scope>NUCLEOTIDE SEQUENCE</scope>
    <source>
        <strain evidence="2">MCA 3950</strain>
    </source>
</reference>
<protein>
    <submittedName>
        <fullName evidence="2">Uncharacterized protein</fullName>
    </submittedName>
</protein>
<feature type="region of interest" description="Disordered" evidence="1">
    <location>
        <begin position="216"/>
        <end position="235"/>
    </location>
</feature>
<comment type="caution">
    <text evidence="2">The sequence shown here is derived from an EMBL/GenBank/DDBJ whole genome shotgun (WGS) entry which is preliminary data.</text>
</comment>
<name>A0A9P7W3Z7_9AGAR</name>
<dbReference type="EMBL" id="MU250523">
    <property type="protein sequence ID" value="KAG7452986.1"/>
    <property type="molecule type" value="Genomic_DNA"/>
</dbReference>
<feature type="compositionally biased region" description="Basic residues" evidence="1">
    <location>
        <begin position="175"/>
        <end position="184"/>
    </location>
</feature>
<dbReference type="AlphaFoldDB" id="A0A9P7W3Z7"/>
<sequence>MLYIVGFRSLDHILAVELLQIISGRRTGSTAKRLHAPANALVTLSRFGAPGDSADSEGPGIPKGDITTTPYLKMKPSVLISMVFRRREPETCMVEQRKDSEKKSLLHLCACVVKINMECRTGYGQKKKETFGNFQLAWPSALDILRYGWASIRTLSAGSSKPSVRTRHEINAPRRNAREHKPRSGKTGVRVNCVRPLIVNAGPKLLLLRGICRERTHRRHKHSREGSGPHKLREP</sequence>
<dbReference type="GeneID" id="66106229"/>
<evidence type="ECO:0000313" key="3">
    <source>
        <dbReference type="Proteomes" id="UP000812287"/>
    </source>
</evidence>